<evidence type="ECO:0000256" key="3">
    <source>
        <dbReference type="ARBA" id="ARBA00022448"/>
    </source>
</evidence>
<evidence type="ECO:0000256" key="11">
    <source>
        <dbReference type="ARBA" id="ARBA00022989"/>
    </source>
</evidence>
<comment type="subcellular location">
    <subcellularLocation>
        <location evidence="1">Endomembrane system</location>
        <topology evidence="1">Multi-pass membrane protein</topology>
    </subcellularLocation>
</comment>
<dbReference type="FunFam" id="3.40.1110.10:FF:000069">
    <property type="entry name" value="Calcium-transporting ATPase"/>
    <property type="match status" value="1"/>
</dbReference>
<evidence type="ECO:0000256" key="6">
    <source>
        <dbReference type="ARBA" id="ARBA00022741"/>
    </source>
</evidence>
<dbReference type="STRING" id="4795.A0A225UY10"/>
<evidence type="ECO:0000256" key="12">
    <source>
        <dbReference type="ARBA" id="ARBA00023008"/>
    </source>
</evidence>
<gene>
    <name evidence="15" type="ORF">PHMEG_00031516</name>
</gene>
<keyword evidence="8" id="KW-0067">ATP-binding</keyword>
<name>A0A225UY10_9STRA</name>
<evidence type="ECO:0000256" key="1">
    <source>
        <dbReference type="ARBA" id="ARBA00004127"/>
    </source>
</evidence>
<reference evidence="16" key="1">
    <citation type="submission" date="2017-03" db="EMBL/GenBank/DDBJ databases">
        <title>Phytopthora megakarya and P. palmivora, two closely related causual agents of cacao black pod achieved similar genome size and gene model numbers by different mechanisms.</title>
        <authorList>
            <person name="Ali S."/>
            <person name="Shao J."/>
            <person name="Larry D.J."/>
            <person name="Kronmiller B."/>
            <person name="Shen D."/>
            <person name="Strem M.D."/>
            <person name="Melnick R.L."/>
            <person name="Guiltinan M.J."/>
            <person name="Tyler B.M."/>
            <person name="Meinhardt L.W."/>
            <person name="Bailey B.A."/>
        </authorList>
    </citation>
    <scope>NUCLEOTIDE SEQUENCE [LARGE SCALE GENOMIC DNA]</scope>
    <source>
        <strain evidence="16">zdho120</strain>
    </source>
</reference>
<evidence type="ECO:0000256" key="7">
    <source>
        <dbReference type="ARBA" id="ARBA00022796"/>
    </source>
</evidence>
<keyword evidence="10" id="KW-1278">Translocase</keyword>
<evidence type="ECO:0000256" key="13">
    <source>
        <dbReference type="ARBA" id="ARBA00023065"/>
    </source>
</evidence>
<dbReference type="GO" id="GO:0005388">
    <property type="term" value="F:P-type calcium transporter activity"/>
    <property type="evidence" value="ECO:0007669"/>
    <property type="project" value="TreeGrafter"/>
</dbReference>
<dbReference type="InterPro" id="IPR036412">
    <property type="entry name" value="HAD-like_sf"/>
</dbReference>
<keyword evidence="11" id="KW-1133">Transmembrane helix</keyword>
<evidence type="ECO:0000256" key="2">
    <source>
        <dbReference type="ARBA" id="ARBA00012517"/>
    </source>
</evidence>
<accession>A0A225UY10</accession>
<dbReference type="GO" id="GO:0005886">
    <property type="term" value="C:plasma membrane"/>
    <property type="evidence" value="ECO:0007669"/>
    <property type="project" value="TreeGrafter"/>
</dbReference>
<sequence>MTVMQLWIGDNEFSSATNGIGALVESTKEAFCMGIAANSTAGIIPPKVENGLPEHTGNKTECALLQYIRDGGVEYPEIRANNEIVHMLTFSSAKKRMSVVVRRSATTCREYTKGATEVMLGLCQDMQGVDGSIESLDNARKEKIGVEVIEKYESQAYRTLCLAYRDLDVPAEDTINWSDEDAEKNLTCVAIVGIEDPVRPEVPGAIQQCNRAGITVRMVTGDNITTARSIASKCGITNPGDGSLVMDVVGRTLHLNILTALREHDDRNEELDDGKKDAGLRQHSMHRLPLRSTFAQPTNPVPLMAKSHGYTISGRI</sequence>
<evidence type="ECO:0000256" key="8">
    <source>
        <dbReference type="ARBA" id="ARBA00022840"/>
    </source>
</evidence>
<dbReference type="FunFam" id="3.40.50.1000:FF:000144">
    <property type="entry name" value="copper-transporting ATPase 1 isoform X2"/>
    <property type="match status" value="1"/>
</dbReference>
<dbReference type="OrthoDB" id="76331at2759"/>
<keyword evidence="5" id="KW-0479">Metal-binding</keyword>
<keyword evidence="14" id="KW-0472">Membrane</keyword>
<dbReference type="SUPFAM" id="SSF56784">
    <property type="entry name" value="HAD-like"/>
    <property type="match status" value="1"/>
</dbReference>
<evidence type="ECO:0000313" key="16">
    <source>
        <dbReference type="Proteomes" id="UP000198211"/>
    </source>
</evidence>
<evidence type="ECO:0000256" key="9">
    <source>
        <dbReference type="ARBA" id="ARBA00022842"/>
    </source>
</evidence>
<keyword evidence="3" id="KW-0813">Transport</keyword>
<evidence type="ECO:0000313" key="15">
    <source>
        <dbReference type="EMBL" id="OWY97852.1"/>
    </source>
</evidence>
<dbReference type="Proteomes" id="UP000198211">
    <property type="component" value="Unassembled WGS sequence"/>
</dbReference>
<dbReference type="GO" id="GO:0005524">
    <property type="term" value="F:ATP binding"/>
    <property type="evidence" value="ECO:0007669"/>
    <property type="project" value="UniProtKB-KW"/>
</dbReference>
<comment type="caution">
    <text evidence="15">The sequence shown here is derived from an EMBL/GenBank/DDBJ whole genome shotgun (WGS) entry which is preliminary data.</text>
</comment>
<keyword evidence="13" id="KW-0406">Ion transport</keyword>
<evidence type="ECO:0000256" key="14">
    <source>
        <dbReference type="ARBA" id="ARBA00023136"/>
    </source>
</evidence>
<keyword evidence="16" id="KW-1185">Reference proteome</keyword>
<organism evidence="15 16">
    <name type="scientific">Phytophthora megakarya</name>
    <dbReference type="NCBI Taxonomy" id="4795"/>
    <lineage>
        <taxon>Eukaryota</taxon>
        <taxon>Sar</taxon>
        <taxon>Stramenopiles</taxon>
        <taxon>Oomycota</taxon>
        <taxon>Peronosporomycetes</taxon>
        <taxon>Peronosporales</taxon>
        <taxon>Peronosporaceae</taxon>
        <taxon>Phytophthora</taxon>
    </lineage>
</organism>
<dbReference type="EMBL" id="NBNE01010004">
    <property type="protein sequence ID" value="OWY97852.1"/>
    <property type="molecule type" value="Genomic_DNA"/>
</dbReference>
<dbReference type="GO" id="GO:0046872">
    <property type="term" value="F:metal ion binding"/>
    <property type="evidence" value="ECO:0007669"/>
    <property type="project" value="UniProtKB-KW"/>
</dbReference>
<protein>
    <recommendedName>
        <fullName evidence="2">P-type Cu(+) transporter</fullName>
        <ecNumber evidence="2">7.2.2.8</ecNumber>
    </recommendedName>
</protein>
<keyword evidence="7" id="KW-0187">Copper transport</keyword>
<evidence type="ECO:0000256" key="10">
    <source>
        <dbReference type="ARBA" id="ARBA00022967"/>
    </source>
</evidence>
<keyword evidence="9" id="KW-0460">Magnesium</keyword>
<dbReference type="PANTHER" id="PTHR24093">
    <property type="entry name" value="CATION TRANSPORTING ATPASE"/>
    <property type="match status" value="1"/>
</dbReference>
<dbReference type="Gene3D" id="3.40.1110.10">
    <property type="entry name" value="Calcium-transporting ATPase, cytoplasmic domain N"/>
    <property type="match status" value="1"/>
</dbReference>
<dbReference type="Gene3D" id="3.40.50.1000">
    <property type="entry name" value="HAD superfamily/HAD-like"/>
    <property type="match status" value="1"/>
</dbReference>
<keyword evidence="12" id="KW-0186">Copper</keyword>
<evidence type="ECO:0000256" key="4">
    <source>
        <dbReference type="ARBA" id="ARBA00022692"/>
    </source>
</evidence>
<dbReference type="GO" id="GO:0140581">
    <property type="term" value="F:P-type monovalent copper transporter activity"/>
    <property type="evidence" value="ECO:0007669"/>
    <property type="project" value="UniProtKB-EC"/>
</dbReference>
<dbReference type="PANTHER" id="PTHR24093:SF369">
    <property type="entry name" value="CALCIUM-TRANSPORTING ATPASE"/>
    <property type="match status" value="1"/>
</dbReference>
<keyword evidence="4" id="KW-0812">Transmembrane</keyword>
<dbReference type="Pfam" id="PF13246">
    <property type="entry name" value="Cation_ATPase"/>
    <property type="match status" value="1"/>
</dbReference>
<proteinExistence type="predicted"/>
<dbReference type="SUPFAM" id="SSF81660">
    <property type="entry name" value="Metal cation-transporting ATPase, ATP-binding domain N"/>
    <property type="match status" value="1"/>
</dbReference>
<keyword evidence="6" id="KW-0547">Nucleotide-binding</keyword>
<dbReference type="InterPro" id="IPR023299">
    <property type="entry name" value="ATPase_P-typ_cyto_dom_N"/>
</dbReference>
<dbReference type="EC" id="7.2.2.8" evidence="2"/>
<dbReference type="GO" id="GO:0012505">
    <property type="term" value="C:endomembrane system"/>
    <property type="evidence" value="ECO:0007669"/>
    <property type="project" value="UniProtKB-SubCell"/>
</dbReference>
<evidence type="ECO:0000256" key="5">
    <source>
        <dbReference type="ARBA" id="ARBA00022723"/>
    </source>
</evidence>
<dbReference type="AlphaFoldDB" id="A0A225UY10"/>
<dbReference type="InterPro" id="IPR023214">
    <property type="entry name" value="HAD_sf"/>
</dbReference>